<evidence type="ECO:0000313" key="7">
    <source>
        <dbReference type="EMBL" id="OCA80821.1"/>
    </source>
</evidence>
<name>A0A1B9AAN3_9BACI</name>
<gene>
    <name evidence="7" type="ORF">A8F95_17075</name>
</gene>
<dbReference type="FunFam" id="3.40.190.10:FF:000035">
    <property type="entry name" value="Molybdate ABC transporter substrate-binding protein"/>
    <property type="match status" value="1"/>
</dbReference>
<comment type="caution">
    <text evidence="7">The sequence shown here is derived from an EMBL/GenBank/DDBJ whole genome shotgun (WGS) entry which is preliminary data.</text>
</comment>
<keyword evidence="2 5" id="KW-0500">Molybdenum</keyword>
<keyword evidence="8" id="KW-1185">Reference proteome</keyword>
<dbReference type="InterPro" id="IPR050682">
    <property type="entry name" value="ModA/WtpA"/>
</dbReference>
<dbReference type="PANTHER" id="PTHR30632:SF0">
    <property type="entry name" value="SULFATE-BINDING PROTEIN"/>
    <property type="match status" value="1"/>
</dbReference>
<evidence type="ECO:0000256" key="2">
    <source>
        <dbReference type="ARBA" id="ARBA00022505"/>
    </source>
</evidence>
<dbReference type="NCBIfam" id="TIGR01256">
    <property type="entry name" value="modA"/>
    <property type="match status" value="1"/>
</dbReference>
<dbReference type="InterPro" id="IPR005950">
    <property type="entry name" value="ModA"/>
</dbReference>
<feature type="binding site" evidence="5">
    <location>
        <position position="44"/>
    </location>
    <ligand>
        <name>molybdate</name>
        <dbReference type="ChEBI" id="CHEBI:36264"/>
    </ligand>
</feature>
<feature type="signal peptide" evidence="6">
    <location>
        <begin position="1"/>
        <end position="23"/>
    </location>
</feature>
<organism evidence="7 8">
    <name type="scientific">Pseudobacillus wudalianchiensis</name>
    <dbReference type="NCBI Taxonomy" id="1743143"/>
    <lineage>
        <taxon>Bacteria</taxon>
        <taxon>Bacillati</taxon>
        <taxon>Bacillota</taxon>
        <taxon>Bacilli</taxon>
        <taxon>Bacillales</taxon>
        <taxon>Bacillaceae</taxon>
        <taxon>Pseudobacillus</taxon>
    </lineage>
</organism>
<evidence type="ECO:0000256" key="4">
    <source>
        <dbReference type="ARBA" id="ARBA00022729"/>
    </source>
</evidence>
<reference evidence="8" key="1">
    <citation type="submission" date="2016-05" db="EMBL/GenBank/DDBJ databases">
        <authorList>
            <person name="Liu B."/>
            <person name="Wang J."/>
            <person name="Zhu Y."/>
            <person name="Liu G."/>
            <person name="Chen Q."/>
            <person name="Chen Z."/>
            <person name="Lan J."/>
            <person name="Che J."/>
            <person name="Ge C."/>
            <person name="Shi H."/>
            <person name="Pan Z."/>
            <person name="Liu X."/>
        </authorList>
    </citation>
    <scope>NUCLEOTIDE SEQUENCE [LARGE SCALE GENOMIC DNA]</scope>
    <source>
        <strain evidence="8">FJAT-27215</strain>
    </source>
</reference>
<dbReference type="GO" id="GO:0015689">
    <property type="term" value="P:molybdate ion transport"/>
    <property type="evidence" value="ECO:0007669"/>
    <property type="project" value="InterPro"/>
</dbReference>
<dbReference type="Pfam" id="PF13531">
    <property type="entry name" value="SBP_bac_11"/>
    <property type="match status" value="1"/>
</dbReference>
<dbReference type="SUPFAM" id="SSF53850">
    <property type="entry name" value="Periplasmic binding protein-like II"/>
    <property type="match status" value="1"/>
</dbReference>
<feature type="binding site" evidence="5">
    <location>
        <position position="181"/>
    </location>
    <ligand>
        <name>molybdate</name>
        <dbReference type="ChEBI" id="CHEBI:36264"/>
    </ligand>
</feature>
<feature type="chain" id="PRO_5039521420" evidence="6">
    <location>
        <begin position="24"/>
        <end position="261"/>
    </location>
</feature>
<accession>A0A1B9AAN3</accession>
<evidence type="ECO:0000256" key="1">
    <source>
        <dbReference type="ARBA" id="ARBA00009175"/>
    </source>
</evidence>
<dbReference type="RefSeq" id="WP_065412271.1">
    <property type="nucleotide sequence ID" value="NZ_MAYT01000032.1"/>
</dbReference>
<dbReference type="GO" id="GO:0030973">
    <property type="term" value="F:molybdate ion binding"/>
    <property type="evidence" value="ECO:0007669"/>
    <property type="project" value="TreeGrafter"/>
</dbReference>
<evidence type="ECO:0000313" key="8">
    <source>
        <dbReference type="Proteomes" id="UP000092578"/>
    </source>
</evidence>
<dbReference type="GO" id="GO:0046872">
    <property type="term" value="F:metal ion binding"/>
    <property type="evidence" value="ECO:0007669"/>
    <property type="project" value="UniProtKB-KW"/>
</dbReference>
<dbReference type="PANTHER" id="PTHR30632">
    <property type="entry name" value="MOLYBDATE-BINDING PERIPLASMIC PROTEIN"/>
    <property type="match status" value="1"/>
</dbReference>
<feature type="binding site" evidence="5">
    <location>
        <position position="154"/>
    </location>
    <ligand>
        <name>molybdate</name>
        <dbReference type="ChEBI" id="CHEBI:36264"/>
    </ligand>
</feature>
<keyword evidence="4 6" id="KW-0732">Signal</keyword>
<dbReference type="CDD" id="cd13537">
    <property type="entry name" value="PBP2_YvgL_like"/>
    <property type="match status" value="1"/>
</dbReference>
<sequence length="261" mass="28481">MFKKGWALLFLALLLTAASGCSNSGKSASGSDEKTEVVISAAASLTDALDELQSSFEDEYPDIDLTFNFGSSGKLAQQIEQGAPADVFLSASNQDMDKLQEKKLIQKDSRLEFAKNSLVLIAKKDQSASTSSFEEINREKIDHLAMGEPESVPAGRYTKEVLEHLNIWESLQNKLVLGSDVRQVLTYVESGNAELGVVYASDALTSDKVKVVSEAKADWHEPIVYPGAITSHSEHAKEAKLFLDYLASAEGKEVLHQYGFN</sequence>
<dbReference type="PIRSF" id="PIRSF004846">
    <property type="entry name" value="ModA"/>
    <property type="match status" value="1"/>
</dbReference>
<evidence type="ECO:0000256" key="6">
    <source>
        <dbReference type="SAM" id="SignalP"/>
    </source>
</evidence>
<dbReference type="InterPro" id="IPR041879">
    <property type="entry name" value="YvgL-like_PBP2"/>
</dbReference>
<keyword evidence="3 5" id="KW-0479">Metal-binding</keyword>
<dbReference type="AlphaFoldDB" id="A0A1B9AAN3"/>
<evidence type="ECO:0000256" key="5">
    <source>
        <dbReference type="PIRSR" id="PIRSR004846-1"/>
    </source>
</evidence>
<dbReference type="Proteomes" id="UP000092578">
    <property type="component" value="Unassembled WGS sequence"/>
</dbReference>
<protein>
    <submittedName>
        <fullName evidence="7">Molybdate ABC transporter substrate-binding protein</fullName>
    </submittedName>
</protein>
<proteinExistence type="inferred from homology"/>
<dbReference type="GO" id="GO:1901359">
    <property type="term" value="F:tungstate binding"/>
    <property type="evidence" value="ECO:0007669"/>
    <property type="project" value="UniProtKB-ARBA"/>
</dbReference>
<feature type="binding site" evidence="5">
    <location>
        <position position="199"/>
    </location>
    <ligand>
        <name>molybdate</name>
        <dbReference type="ChEBI" id="CHEBI:36264"/>
    </ligand>
</feature>
<dbReference type="EMBL" id="MAYT01000032">
    <property type="protein sequence ID" value="OCA80821.1"/>
    <property type="molecule type" value="Genomic_DNA"/>
</dbReference>
<evidence type="ECO:0000256" key="3">
    <source>
        <dbReference type="ARBA" id="ARBA00022723"/>
    </source>
</evidence>
<dbReference type="Gene3D" id="3.40.190.10">
    <property type="entry name" value="Periplasmic binding protein-like II"/>
    <property type="match status" value="2"/>
</dbReference>
<comment type="similarity">
    <text evidence="1">Belongs to the bacterial solute-binding protein ModA family.</text>
</comment>
<feature type="binding site" evidence="5">
    <location>
        <position position="72"/>
    </location>
    <ligand>
        <name>molybdate</name>
        <dbReference type="ChEBI" id="CHEBI:36264"/>
    </ligand>
</feature>
<dbReference type="PROSITE" id="PS51257">
    <property type="entry name" value="PROKAR_LIPOPROTEIN"/>
    <property type="match status" value="1"/>
</dbReference>